<dbReference type="GO" id="GO:0008506">
    <property type="term" value="F:sucrose:proton symporter activity"/>
    <property type="evidence" value="ECO:0000318"/>
    <property type="project" value="GO_Central"/>
</dbReference>
<dbReference type="FunFam" id="1.20.1250.20:FF:000193">
    <property type="entry name" value="Solute carrier family 45 member 3"/>
    <property type="match status" value="1"/>
</dbReference>
<feature type="compositionally biased region" description="Basic residues" evidence="7">
    <location>
        <begin position="485"/>
        <end position="495"/>
    </location>
</feature>
<dbReference type="InterPro" id="IPR011701">
    <property type="entry name" value="MFS"/>
</dbReference>
<evidence type="ECO:0000256" key="8">
    <source>
        <dbReference type="SAM" id="Phobius"/>
    </source>
</evidence>
<evidence type="ECO:0000256" key="4">
    <source>
        <dbReference type="ARBA" id="ARBA00022989"/>
    </source>
</evidence>
<evidence type="ECO:0000256" key="5">
    <source>
        <dbReference type="ARBA" id="ARBA00023136"/>
    </source>
</evidence>
<feature type="transmembrane region" description="Helical" evidence="8">
    <location>
        <begin position="603"/>
        <end position="628"/>
    </location>
</feature>
<dbReference type="EnsemblMetazoa" id="XM_030986569">
    <property type="protein sequence ID" value="XP_030842429"/>
    <property type="gene ID" value="LOC593620"/>
</dbReference>
<evidence type="ECO:0000313" key="9">
    <source>
        <dbReference type="EnsemblMetazoa" id="XP_030842429"/>
    </source>
</evidence>
<comment type="subcellular location">
    <subcellularLocation>
        <location evidence="1">Membrane</location>
        <topology evidence="1">Multi-pass membrane protein</topology>
    </subcellularLocation>
</comment>
<dbReference type="FunFam" id="1.20.1250.20:FF:000493">
    <property type="entry name" value="proton-associated sugar transporter A"/>
    <property type="match status" value="1"/>
</dbReference>
<keyword evidence="10" id="KW-1185">Reference proteome</keyword>
<feature type="transmembrane region" description="Helical" evidence="8">
    <location>
        <begin position="184"/>
        <end position="205"/>
    </location>
</feature>
<organism evidence="9 10">
    <name type="scientific">Strongylocentrotus purpuratus</name>
    <name type="common">Purple sea urchin</name>
    <dbReference type="NCBI Taxonomy" id="7668"/>
    <lineage>
        <taxon>Eukaryota</taxon>
        <taxon>Metazoa</taxon>
        <taxon>Echinodermata</taxon>
        <taxon>Eleutherozoa</taxon>
        <taxon>Echinozoa</taxon>
        <taxon>Echinoidea</taxon>
        <taxon>Euechinoidea</taxon>
        <taxon>Echinacea</taxon>
        <taxon>Camarodonta</taxon>
        <taxon>Echinidea</taxon>
        <taxon>Strongylocentrotidae</taxon>
        <taxon>Strongylocentrotus</taxon>
    </lineage>
</organism>
<dbReference type="KEGG" id="spu:593620"/>
<dbReference type="AlphaFoldDB" id="A0A7M7NW69"/>
<dbReference type="InParanoid" id="A0A7M7NW69"/>
<feature type="transmembrane region" description="Helical" evidence="8">
    <location>
        <begin position="705"/>
        <end position="731"/>
    </location>
</feature>
<dbReference type="SUPFAM" id="SSF103473">
    <property type="entry name" value="MFS general substrate transporter"/>
    <property type="match status" value="1"/>
</dbReference>
<sequence>MEELESIDGSSMESKIASIESDKDNSRTKSDEEVFAETQLTRSMRRRSSFPLVSVSTECDESVETMSLCDGSLLRTSPVMASSTGALPSAGSHFPLHNRFLQIPRNHAGLGSTLSLASHKLVRPPCTLGTPPKESVLPANPKRKWYQLLQQSSVQLGLDFCFATEGALVTPILLQLGLPDHLYGLAWFLAPILGLILAPLIGSASDRCRSPMGQRRPFILILGIFVMIGTALYLNSADLGVLISKDDATTATMWGIAITVLGVVVTDLGADSCTSPFKAYLMDTCNLDDLKLALSMRSTLGGIGGALGYTCIAINWEKTIFGQALGSQLRVVFLLNVIVFLIPLILTLTSIPEIPLRRPPSLSPSDTKYVPCNSGDERTARKVSADADGKSQNVGKRKMCSLWGFIKWFYRKKPTGDKTQESVERTTLSGDDVDEGSHLYCNGEQPHKHIRSCGKFKKQRISKGKDSLSSGHNASSGGNSDRKLFVPKKKVKASSKKSEAGSTTSSNCILKINPNDDMKDLLNATAKMPAGSFSHNTTMDQCNNSSQSLAICISNPSVEINCGDDEEVGESDDDDDNKGQPPSVLQLLRSTIYMPKELRFLSLINFLGWAGIITLLCFFTDFVAQAVYHGDPGAEPGTEAYLLYEEGVKMGSWGLCVYSFSSFAMGLVMTVIQRHFSQKFILVAGHFFFAVSCGAMAMLTNHPYAILFLCCGLGIDTVVVMTIPYNVLAIYHKCEKYKHPEGGLPRGLGTDMACVDIQVFISQITVSAAMGPLIQLAGSHVTIVVSAAIMSFLASLCAAFLVTYEMKDN</sequence>
<feature type="transmembrane region" description="Helical" evidence="8">
    <location>
        <begin position="680"/>
        <end position="699"/>
    </location>
</feature>
<keyword evidence="5 8" id="KW-0472">Membrane</keyword>
<feature type="region of interest" description="Disordered" evidence="7">
    <location>
        <begin position="362"/>
        <end position="392"/>
    </location>
</feature>
<name>A0A7M7NW69_STRPU</name>
<reference evidence="10" key="1">
    <citation type="submission" date="2015-02" db="EMBL/GenBank/DDBJ databases">
        <title>Genome sequencing for Strongylocentrotus purpuratus.</title>
        <authorList>
            <person name="Murali S."/>
            <person name="Liu Y."/>
            <person name="Vee V."/>
            <person name="English A."/>
            <person name="Wang M."/>
            <person name="Skinner E."/>
            <person name="Han Y."/>
            <person name="Muzny D.M."/>
            <person name="Worley K.C."/>
            <person name="Gibbs R.A."/>
        </authorList>
    </citation>
    <scope>NUCLEOTIDE SEQUENCE</scope>
</reference>
<feature type="transmembrane region" description="Helical" evidence="8">
    <location>
        <begin position="648"/>
        <end position="668"/>
    </location>
</feature>
<dbReference type="PANTHER" id="PTHR19432">
    <property type="entry name" value="SUGAR TRANSPORTER"/>
    <property type="match status" value="1"/>
</dbReference>
<feature type="transmembrane region" description="Helical" evidence="8">
    <location>
        <begin position="254"/>
        <end position="273"/>
    </location>
</feature>
<dbReference type="Pfam" id="PF07690">
    <property type="entry name" value="MFS_1"/>
    <property type="match status" value="1"/>
</dbReference>
<protein>
    <submittedName>
        <fullName evidence="9">Uncharacterized protein</fullName>
    </submittedName>
</protein>
<dbReference type="CTD" id="51151"/>
<evidence type="ECO:0000256" key="2">
    <source>
        <dbReference type="ARBA" id="ARBA00022448"/>
    </source>
</evidence>
<evidence type="ECO:0000256" key="3">
    <source>
        <dbReference type="ARBA" id="ARBA00022692"/>
    </source>
</evidence>
<evidence type="ECO:0000256" key="6">
    <source>
        <dbReference type="ARBA" id="ARBA00038193"/>
    </source>
</evidence>
<dbReference type="PANTHER" id="PTHR19432:SF96">
    <property type="entry name" value="MAJOR FACILITATOR SUPERFAMILY (MFS) PROFILE DOMAIN-CONTAINING PROTEIN"/>
    <property type="match status" value="1"/>
</dbReference>
<feature type="compositionally biased region" description="Basic and acidic residues" evidence="7">
    <location>
        <begin position="375"/>
        <end position="389"/>
    </location>
</feature>
<comment type="similarity">
    <text evidence="6">Belongs to the glycoside-pentoside-hexuronide (GPH) cation symporter transporter (TC 2.A.2) family.</text>
</comment>
<dbReference type="OMA" id="QPMCQRI"/>
<dbReference type="GeneID" id="593620"/>
<feature type="transmembrane region" description="Helical" evidence="8">
    <location>
        <begin position="328"/>
        <end position="348"/>
    </location>
</feature>
<dbReference type="InterPro" id="IPR036259">
    <property type="entry name" value="MFS_trans_sf"/>
</dbReference>
<feature type="region of interest" description="Disordered" evidence="7">
    <location>
        <begin position="1"/>
        <end position="36"/>
    </location>
</feature>
<dbReference type="Gene3D" id="1.20.1250.20">
    <property type="entry name" value="MFS general substrate transporter like domains"/>
    <property type="match status" value="2"/>
</dbReference>
<reference evidence="9" key="2">
    <citation type="submission" date="2021-01" db="UniProtKB">
        <authorList>
            <consortium name="EnsemblMetazoa"/>
        </authorList>
    </citation>
    <scope>IDENTIFICATION</scope>
</reference>
<feature type="compositionally biased region" description="Low complexity" evidence="7">
    <location>
        <begin position="467"/>
        <end position="479"/>
    </location>
</feature>
<dbReference type="RefSeq" id="XP_030842429.1">
    <property type="nucleotide sequence ID" value="XM_030986569.1"/>
</dbReference>
<keyword evidence="4 8" id="KW-1133">Transmembrane helix</keyword>
<dbReference type="OrthoDB" id="28755at2759"/>
<feature type="transmembrane region" description="Helical" evidence="8">
    <location>
        <begin position="217"/>
        <end position="234"/>
    </location>
</feature>
<keyword evidence="2" id="KW-0813">Transport</keyword>
<feature type="transmembrane region" description="Helical" evidence="8">
    <location>
        <begin position="780"/>
        <end position="804"/>
    </location>
</feature>
<evidence type="ECO:0000256" key="1">
    <source>
        <dbReference type="ARBA" id="ARBA00004141"/>
    </source>
</evidence>
<feature type="transmembrane region" description="Helical" evidence="8">
    <location>
        <begin position="294"/>
        <end position="316"/>
    </location>
</feature>
<dbReference type="EnsemblMetazoa" id="XM_793091">
    <property type="protein sequence ID" value="XP_798184"/>
    <property type="gene ID" value="LOC593620"/>
</dbReference>
<dbReference type="GO" id="GO:0016020">
    <property type="term" value="C:membrane"/>
    <property type="evidence" value="ECO:0000318"/>
    <property type="project" value="GO_Central"/>
</dbReference>
<accession>A0A7M7NW69</accession>
<dbReference type="RefSeq" id="XP_798184.1">
    <property type="nucleotide sequence ID" value="XM_793091.5"/>
</dbReference>
<keyword evidence="3 8" id="KW-0812">Transmembrane</keyword>
<feature type="compositionally biased region" description="Basic and acidic residues" evidence="7">
    <location>
        <begin position="20"/>
        <end position="32"/>
    </location>
</feature>
<feature type="transmembrane region" description="Helical" evidence="8">
    <location>
        <begin position="752"/>
        <end position="774"/>
    </location>
</feature>
<evidence type="ECO:0000256" key="7">
    <source>
        <dbReference type="SAM" id="MobiDB-lite"/>
    </source>
</evidence>
<proteinExistence type="inferred from homology"/>
<dbReference type="Proteomes" id="UP000007110">
    <property type="component" value="Unassembled WGS sequence"/>
</dbReference>
<evidence type="ECO:0000313" key="10">
    <source>
        <dbReference type="Proteomes" id="UP000007110"/>
    </source>
</evidence>
<feature type="region of interest" description="Disordered" evidence="7">
    <location>
        <begin position="461"/>
        <end position="509"/>
    </location>
</feature>